<gene>
    <name evidence="1" type="ORF">AVDCRST_MAG49-3631</name>
</gene>
<dbReference type="NCBIfam" id="TIGR00026">
    <property type="entry name" value="hi_GC_TIGR00026"/>
    <property type="match status" value="1"/>
</dbReference>
<proteinExistence type="predicted"/>
<name>A0A6J4V741_9BACT</name>
<evidence type="ECO:0008006" key="2">
    <source>
        <dbReference type="Google" id="ProtNLM"/>
    </source>
</evidence>
<dbReference type="InterPro" id="IPR012349">
    <property type="entry name" value="Split_barrel_FMN-bd"/>
</dbReference>
<organism evidence="1">
    <name type="scientific">uncultured Thermomicrobiales bacterium</name>
    <dbReference type="NCBI Taxonomy" id="1645740"/>
    <lineage>
        <taxon>Bacteria</taxon>
        <taxon>Pseudomonadati</taxon>
        <taxon>Thermomicrobiota</taxon>
        <taxon>Thermomicrobia</taxon>
        <taxon>Thermomicrobiales</taxon>
        <taxon>environmental samples</taxon>
    </lineage>
</organism>
<dbReference type="AlphaFoldDB" id="A0A6J4V741"/>
<dbReference type="GO" id="GO:0016491">
    <property type="term" value="F:oxidoreductase activity"/>
    <property type="evidence" value="ECO:0007669"/>
    <property type="project" value="InterPro"/>
</dbReference>
<dbReference type="EMBL" id="CADCWG010000252">
    <property type="protein sequence ID" value="CAA9571162.1"/>
    <property type="molecule type" value="Genomic_DNA"/>
</dbReference>
<reference evidence="1" key="1">
    <citation type="submission" date="2020-02" db="EMBL/GenBank/DDBJ databases">
        <authorList>
            <person name="Meier V. D."/>
        </authorList>
    </citation>
    <scope>NUCLEOTIDE SEQUENCE</scope>
    <source>
        <strain evidence="1">AVDCRST_MAG49</strain>
    </source>
</reference>
<evidence type="ECO:0000313" key="1">
    <source>
        <dbReference type="EMBL" id="CAA9571162.1"/>
    </source>
</evidence>
<dbReference type="InterPro" id="IPR004378">
    <property type="entry name" value="F420H2_quin_Rdtase"/>
</dbReference>
<dbReference type="Gene3D" id="2.30.110.10">
    <property type="entry name" value="Electron Transport, Fmn-binding Protein, Chain A"/>
    <property type="match status" value="1"/>
</dbReference>
<dbReference type="Pfam" id="PF04075">
    <property type="entry name" value="F420H2_quin_red"/>
    <property type="match status" value="1"/>
</dbReference>
<sequence length="141" mass="14920">MPLPKRARLLARLNRRLANPVARLFAGRVPPLAIVGHTGRRSGIAYRVPVVAFAHGDGYLIALTYGPEADWDRNVLARGACTLERSGRTVSLGAPRLVGPDEALPVLSAPVRAVLRALKVGAFLQLTPDPGLPPPAGTRPG</sequence>
<protein>
    <recommendedName>
        <fullName evidence="2">AclJ</fullName>
    </recommendedName>
</protein>
<accession>A0A6J4V741</accession>